<reference evidence="1 2" key="1">
    <citation type="submission" date="2009-06" db="EMBL/GenBank/DDBJ databases">
        <title>Complete sequence of Thermotogales bacterium TBF 19.5.1.</title>
        <authorList>
            <consortium name="US DOE Joint Genome Institute"/>
            <person name="Lucas S."/>
            <person name="Copeland A."/>
            <person name="Lapidus A."/>
            <person name="Glavina del Rio T."/>
            <person name="Tice H."/>
            <person name="Bruce D."/>
            <person name="Goodwin L."/>
            <person name="Pitluck S."/>
            <person name="Chertkov O."/>
            <person name="Brettin T."/>
            <person name="Detter J.C."/>
            <person name="Han C."/>
            <person name="Schmutz J."/>
            <person name="Larimer F."/>
            <person name="Land M."/>
            <person name="Hauser L."/>
            <person name="Kyrpides N."/>
            <person name="Ovchinnikova G."/>
            <person name="Noll K."/>
        </authorList>
    </citation>
    <scope>NUCLEOTIDE SEQUENCE [LARGE SCALE GENOMIC DNA]</scope>
    <source>
        <strain evidence="2">ATCC BAA-1733 / DSM 21960 / TBF 19.5.1</strain>
    </source>
</reference>
<keyword evidence="1" id="KW-0808">Transferase</keyword>
<dbReference type="PANTHER" id="PTHR21485:SF3">
    <property type="entry name" value="N-ACYLNEURAMINATE CYTIDYLYLTRANSFERASE"/>
    <property type="match status" value="1"/>
</dbReference>
<gene>
    <name evidence="1" type="ordered locus">Kole_1282</name>
</gene>
<dbReference type="PANTHER" id="PTHR21485">
    <property type="entry name" value="HAD SUPERFAMILY MEMBERS CMAS AND KDSC"/>
    <property type="match status" value="1"/>
</dbReference>
<organism evidence="1 2">
    <name type="scientific">Kosmotoga olearia (strain ATCC BAA-1733 / DSM 21960 / TBF 19.5.1)</name>
    <dbReference type="NCBI Taxonomy" id="521045"/>
    <lineage>
        <taxon>Bacteria</taxon>
        <taxon>Thermotogati</taxon>
        <taxon>Thermotogota</taxon>
        <taxon>Thermotogae</taxon>
        <taxon>Kosmotogales</taxon>
        <taxon>Kosmotogaceae</taxon>
        <taxon>Kosmotoga</taxon>
    </lineage>
</organism>
<dbReference type="Pfam" id="PF02348">
    <property type="entry name" value="CTP_transf_3"/>
    <property type="match status" value="1"/>
</dbReference>
<dbReference type="Gene3D" id="3.40.50.2000">
    <property type="entry name" value="Glycogen Phosphorylase B"/>
    <property type="match status" value="1"/>
</dbReference>
<dbReference type="SUPFAM" id="SSF53756">
    <property type="entry name" value="UDP-Glycosyltransferase/glycogen phosphorylase"/>
    <property type="match status" value="1"/>
</dbReference>
<dbReference type="Gene3D" id="3.40.50.11190">
    <property type="match status" value="1"/>
</dbReference>
<sequence>MWFDMLIAVIPARGGSKGIRRKNLRLLNAKPLISYVLEASIASRKIDAVIVTTDDYEIAEYCKQFNVIIRERPKHLGKDSVPLDPVVSDSVQWFEEHYSANVETVITIQPTSPLITSSLIDEAIDNFFAQDLDSLISVVDNTHLGWKIENNELKPDYKKRLNRQWLPKRFKETGAFVISKREIINSGTRIGGKVGIYEVPLEASIDLDSPNDWLLCSALLKRLSVKFVVTGNSNTGMGHIYRTLTLADFWLGHNIEFILYQCSSKAKKIITERGYKHNEVVTLEEIIKYIKPFDIIINDILDTDSKYIEKLISKGCFVVNFEDLGTGADQANLVINALYERFDPPFSHRYGYKYVCLRDDFLLQAPNTFSDCVRSVLITFGGVDPTDLTFRTLKALEKIDPKINVKLVIGPSYRAIDKLGQYIKEHWGNRNLEVMRNVKNMAKVMRNVDLAITSNGRTVYELAAMRIPMISIAQNDRETMHLFARYSEGIKYLGVSCNVDEETIYKNVVELINDSSKRKKMFDNLPYKEIRRGIFNVTDLIESEYRRWKHERDSNREF</sequence>
<dbReference type="eggNOG" id="COG1083">
    <property type="taxonomic scope" value="Bacteria"/>
</dbReference>
<dbReference type="CDD" id="cd02513">
    <property type="entry name" value="CMP-NeuAc_Synthase"/>
    <property type="match status" value="1"/>
</dbReference>
<proteinExistence type="predicted"/>
<dbReference type="GO" id="GO:0008781">
    <property type="term" value="F:N-acylneuraminate cytidylyltransferase activity"/>
    <property type="evidence" value="ECO:0007669"/>
    <property type="project" value="UniProtKB-EC"/>
</dbReference>
<keyword evidence="2" id="KW-1185">Reference proteome</keyword>
<dbReference type="AlphaFoldDB" id="C5CDB4"/>
<protein>
    <submittedName>
        <fullName evidence="1">N-acylneuraminate cytidylyltransferase</fullName>
        <ecNumber evidence="1">2.7.7.43</ecNumber>
    </submittedName>
</protein>
<dbReference type="EMBL" id="CP001634">
    <property type="protein sequence ID" value="ACR79977.1"/>
    <property type="molecule type" value="Genomic_DNA"/>
</dbReference>
<dbReference type="HOGENOM" id="CLU_503149_0_0_0"/>
<dbReference type="KEGG" id="kol:Kole_1282"/>
<evidence type="ECO:0000313" key="1">
    <source>
        <dbReference type="EMBL" id="ACR79977.1"/>
    </source>
</evidence>
<dbReference type="SUPFAM" id="SSF53448">
    <property type="entry name" value="Nucleotide-diphospho-sugar transferases"/>
    <property type="match status" value="1"/>
</dbReference>
<dbReference type="InterPro" id="IPR029044">
    <property type="entry name" value="Nucleotide-diphossugar_trans"/>
</dbReference>
<dbReference type="STRING" id="521045.Kole_1282"/>
<evidence type="ECO:0000313" key="2">
    <source>
        <dbReference type="Proteomes" id="UP000002382"/>
    </source>
</evidence>
<dbReference type="EC" id="2.7.7.43" evidence="1"/>
<accession>C5CDB4</accession>
<dbReference type="InterPro" id="IPR050793">
    <property type="entry name" value="CMP-NeuNAc_synthase"/>
</dbReference>
<dbReference type="Proteomes" id="UP000002382">
    <property type="component" value="Chromosome"/>
</dbReference>
<dbReference type="eggNOG" id="COG3980">
    <property type="taxonomic scope" value="Bacteria"/>
</dbReference>
<dbReference type="InterPro" id="IPR003329">
    <property type="entry name" value="Cytidylyl_trans"/>
</dbReference>
<reference evidence="1 2" key="2">
    <citation type="journal article" date="2011" name="J. Bacteriol.">
        <title>Genome Sequence of Kosmotoga olearia Strain TBF 19.5.1, a Thermophilic Bacterium with a Wide Growth Temperature Range, Isolated from the Troll B Oil Platform in the North Sea.</title>
        <authorList>
            <person name="Swithers K.S."/>
            <person name="Dipippo J.L."/>
            <person name="Bruce D.C."/>
            <person name="Detter C."/>
            <person name="Tapia R."/>
            <person name="Han S."/>
            <person name="Goodwin L.A."/>
            <person name="Han J."/>
            <person name="Woyke T."/>
            <person name="Pitluck S."/>
            <person name="Pennacchio L."/>
            <person name="Nolan M."/>
            <person name="Mikhailova N."/>
            <person name="Land M.L."/>
            <person name="Nesbo C.L."/>
            <person name="Gogarten J.P."/>
            <person name="Noll K.M."/>
        </authorList>
    </citation>
    <scope>NUCLEOTIDE SEQUENCE [LARGE SCALE GENOMIC DNA]</scope>
    <source>
        <strain evidence="2">ATCC BAA-1733 / DSM 21960 / TBF 19.5.1</strain>
    </source>
</reference>
<name>C5CDB4_KOSOT</name>
<keyword evidence="1" id="KW-0548">Nucleotidyltransferase</keyword>
<dbReference type="Gene3D" id="3.90.550.10">
    <property type="entry name" value="Spore Coat Polysaccharide Biosynthesis Protein SpsA, Chain A"/>
    <property type="match status" value="1"/>
</dbReference>